<evidence type="ECO:0000313" key="3">
    <source>
        <dbReference type="Proteomes" id="UP001528823"/>
    </source>
</evidence>
<feature type="domain" description="ChrR-like cupin" evidence="1">
    <location>
        <begin position="19"/>
        <end position="122"/>
    </location>
</feature>
<organism evidence="2 3">
    <name type="scientific">Spartinivicinus poritis</name>
    <dbReference type="NCBI Taxonomy" id="2994640"/>
    <lineage>
        <taxon>Bacteria</taxon>
        <taxon>Pseudomonadati</taxon>
        <taxon>Pseudomonadota</taxon>
        <taxon>Gammaproteobacteria</taxon>
        <taxon>Oceanospirillales</taxon>
        <taxon>Zooshikellaceae</taxon>
        <taxon>Spartinivicinus</taxon>
    </lineage>
</organism>
<comment type="caution">
    <text evidence="2">The sequence shown here is derived from an EMBL/GenBank/DDBJ whole genome shotgun (WGS) entry which is preliminary data.</text>
</comment>
<reference evidence="2 3" key="1">
    <citation type="submission" date="2022-11" db="EMBL/GenBank/DDBJ databases">
        <title>Spartinivicinus poritis sp. nov., isolated from scleractinian coral Porites lutea.</title>
        <authorList>
            <person name="Zhang G."/>
            <person name="Cai L."/>
            <person name="Wei Q."/>
        </authorList>
    </citation>
    <scope>NUCLEOTIDE SEQUENCE [LARGE SCALE GENOMIC DNA]</scope>
    <source>
        <strain evidence="2 3">A2-2</strain>
    </source>
</reference>
<protein>
    <submittedName>
        <fullName evidence="2">Cupin domain-containing protein</fullName>
    </submittedName>
</protein>
<feature type="domain" description="ChrR-like cupin" evidence="1">
    <location>
        <begin position="129"/>
        <end position="228"/>
    </location>
</feature>
<dbReference type="InterPro" id="IPR011051">
    <property type="entry name" value="RmlC_Cupin_sf"/>
</dbReference>
<evidence type="ECO:0000313" key="2">
    <source>
        <dbReference type="EMBL" id="MDE1463600.1"/>
    </source>
</evidence>
<dbReference type="Gene3D" id="2.60.120.10">
    <property type="entry name" value="Jelly Rolls"/>
    <property type="match status" value="1"/>
</dbReference>
<dbReference type="InterPro" id="IPR014710">
    <property type="entry name" value="RmlC-like_jellyroll"/>
</dbReference>
<proteinExistence type="predicted"/>
<gene>
    <name evidence="2" type="ORF">ORQ98_16730</name>
</gene>
<sequence>MSNESMFARYSKVNADFSKRVVISPESYQWVDSPVKEVTRVMLDRIGMEVGRATSLVRYEPNSYFTEHTHTGGEEVLVIEGIFADEHGQYPEGSYIRNPIGTSHSPQVGEDGALIFVKLHQFDPADTSPIRINTQTQSWHPGLVAGLAVMPLHEFQGENTALVRWAPNTLFKQHIHPGGEEILVLKGTFYDEEGAYPAGTWLRNPPYSRHTPYTKEDGALIYVKVGHLPPKS</sequence>
<dbReference type="RefSeq" id="WP_274689933.1">
    <property type="nucleotide sequence ID" value="NZ_JAPMOU010000022.1"/>
</dbReference>
<accession>A0ABT5UB57</accession>
<evidence type="ECO:0000259" key="1">
    <source>
        <dbReference type="Pfam" id="PF12973"/>
    </source>
</evidence>
<dbReference type="SUPFAM" id="SSF51182">
    <property type="entry name" value="RmlC-like cupins"/>
    <property type="match status" value="2"/>
</dbReference>
<dbReference type="Pfam" id="PF12973">
    <property type="entry name" value="Cupin_7"/>
    <property type="match status" value="2"/>
</dbReference>
<dbReference type="InterPro" id="IPR025979">
    <property type="entry name" value="ChrR-like_cupin_dom"/>
</dbReference>
<dbReference type="Proteomes" id="UP001528823">
    <property type="component" value="Unassembled WGS sequence"/>
</dbReference>
<dbReference type="CDD" id="cd20303">
    <property type="entry name" value="cupin_ChrR_1"/>
    <property type="match status" value="2"/>
</dbReference>
<keyword evidence="3" id="KW-1185">Reference proteome</keyword>
<dbReference type="EMBL" id="JAPMOU010000022">
    <property type="protein sequence ID" value="MDE1463600.1"/>
    <property type="molecule type" value="Genomic_DNA"/>
</dbReference>
<name>A0ABT5UB57_9GAMM</name>